<evidence type="ECO:0000313" key="3">
    <source>
        <dbReference type="Proteomes" id="UP000266506"/>
    </source>
</evidence>
<dbReference type="RefSeq" id="WP_119016990.1">
    <property type="nucleotide sequence ID" value="NZ_QXEV01000041.1"/>
</dbReference>
<feature type="compositionally biased region" description="Basic and acidic residues" evidence="1">
    <location>
        <begin position="217"/>
        <end position="232"/>
    </location>
</feature>
<dbReference type="AlphaFoldDB" id="A0A397QVB3"/>
<feature type="compositionally biased region" description="Basic and acidic residues" evidence="1">
    <location>
        <begin position="167"/>
        <end position="178"/>
    </location>
</feature>
<keyword evidence="3" id="KW-1185">Reference proteome</keyword>
<dbReference type="InterPro" id="IPR009370">
    <property type="entry name" value="YutD-like"/>
</dbReference>
<dbReference type="Proteomes" id="UP000266506">
    <property type="component" value="Unassembled WGS sequence"/>
</dbReference>
<dbReference type="Gene3D" id="3.50.4.20">
    <property type="match status" value="1"/>
</dbReference>
<comment type="caution">
    <text evidence="2">The sequence shown here is derived from an EMBL/GenBank/DDBJ whole genome shotgun (WGS) entry which is preliminary data.</text>
</comment>
<accession>A0A397QVB3</accession>
<dbReference type="InParanoid" id="A0A397QVB3"/>
<dbReference type="Pfam" id="PF06265">
    <property type="entry name" value="YutD-like"/>
    <property type="match status" value="1"/>
</dbReference>
<dbReference type="EMBL" id="QXEV01000041">
    <property type="protein sequence ID" value="RIA64759.1"/>
    <property type="molecule type" value="Genomic_DNA"/>
</dbReference>
<dbReference type="InterPro" id="IPR038141">
    <property type="entry name" value="YutD-like_sf"/>
</dbReference>
<feature type="region of interest" description="Disordered" evidence="1">
    <location>
        <begin position="132"/>
        <end position="266"/>
    </location>
</feature>
<feature type="compositionally biased region" description="Basic and acidic residues" evidence="1">
    <location>
        <begin position="192"/>
        <end position="207"/>
    </location>
</feature>
<organism evidence="2 3">
    <name type="scientific">Anaeroplasma bactoclasticum</name>
    <dbReference type="NCBI Taxonomy" id="2088"/>
    <lineage>
        <taxon>Bacteria</taxon>
        <taxon>Bacillati</taxon>
        <taxon>Mycoplasmatota</taxon>
        <taxon>Mollicutes</taxon>
        <taxon>Anaeroplasmatales</taxon>
        <taxon>Anaeroplasmataceae</taxon>
        <taxon>Anaeroplasma</taxon>
    </lineage>
</organism>
<evidence type="ECO:0000313" key="2">
    <source>
        <dbReference type="EMBL" id="RIA64759.1"/>
    </source>
</evidence>
<dbReference type="OrthoDB" id="1650379at2"/>
<evidence type="ECO:0000256" key="1">
    <source>
        <dbReference type="SAM" id="MobiDB-lite"/>
    </source>
</evidence>
<proteinExistence type="predicted"/>
<gene>
    <name evidence="2" type="ORF">EI71_01950</name>
</gene>
<protein>
    <submittedName>
        <fullName evidence="2">Uncharacterized protein YutD</fullName>
    </submittedName>
</protein>
<reference evidence="2 3" key="1">
    <citation type="submission" date="2018-08" db="EMBL/GenBank/DDBJ databases">
        <title>Genomic Encyclopedia of Archaeal and Bacterial Type Strains, Phase II (KMG-II): from individual species to whole genera.</title>
        <authorList>
            <person name="Goeker M."/>
        </authorList>
    </citation>
    <scope>NUCLEOTIDE SEQUENCE [LARGE SCALE GENOMIC DNA]</scope>
    <source>
        <strain evidence="2 3">ATCC 27112</strain>
    </source>
</reference>
<name>A0A397QVB3_9MOLU</name>
<sequence>MVFKCAKGMFELKRNYREAFNLEAFQSKYLEEYFDKDMYIVGDISSEILRLKGFNTDPKSENYFGFIEDYLEISCAFGCPFFVLRRVKTEEEYHKLEKENAPIDTEDDRITIHPMQKENFDKESLVLKTSQKGKPNIVIDPRKINAIPKGELPEDLKDDTDSSSTSKKKDSKEQEEKPVVTQTFVSASEGFDPSKMKDRRKNNDFKDRKKNNNNNNRDNKPKPQKDLVKEENQGDTNNRQGFNKNKNHFKKNKNFNGPRPDKNKGQ</sequence>